<dbReference type="Pfam" id="PF00002">
    <property type="entry name" value="7tm_2"/>
    <property type="match status" value="1"/>
</dbReference>
<evidence type="ECO:0000256" key="2">
    <source>
        <dbReference type="ARBA" id="ARBA00022692"/>
    </source>
</evidence>
<evidence type="ECO:0000256" key="1">
    <source>
        <dbReference type="ARBA" id="ARBA00004141"/>
    </source>
</evidence>
<dbReference type="Proteomes" id="UP000708208">
    <property type="component" value="Unassembled WGS sequence"/>
</dbReference>
<dbReference type="GO" id="GO:0005886">
    <property type="term" value="C:plasma membrane"/>
    <property type="evidence" value="ECO:0007669"/>
    <property type="project" value="TreeGrafter"/>
</dbReference>
<dbReference type="OrthoDB" id="6134459at2759"/>
<feature type="non-terminal residue" evidence="6">
    <location>
        <position position="1"/>
    </location>
</feature>
<evidence type="ECO:0000313" key="7">
    <source>
        <dbReference type="Proteomes" id="UP000708208"/>
    </source>
</evidence>
<dbReference type="InterPro" id="IPR051384">
    <property type="entry name" value="Mth_GPCR"/>
</dbReference>
<dbReference type="PANTHER" id="PTHR47154">
    <property type="entry name" value="G-PROTEIN COUPLED RECEPTOR MTH-RELATED"/>
    <property type="match status" value="1"/>
</dbReference>
<evidence type="ECO:0000256" key="4">
    <source>
        <dbReference type="ARBA" id="ARBA00023136"/>
    </source>
</evidence>
<name>A0A8J2KLZ3_9HEXA</name>
<keyword evidence="4 5" id="KW-0472">Membrane</keyword>
<dbReference type="GO" id="GO:0008528">
    <property type="term" value="F:G protein-coupled peptide receptor activity"/>
    <property type="evidence" value="ECO:0007669"/>
    <property type="project" value="TreeGrafter"/>
</dbReference>
<evidence type="ECO:0000256" key="3">
    <source>
        <dbReference type="ARBA" id="ARBA00022989"/>
    </source>
</evidence>
<reference evidence="6" key="1">
    <citation type="submission" date="2021-06" db="EMBL/GenBank/DDBJ databases">
        <authorList>
            <person name="Hodson N. C."/>
            <person name="Mongue J. A."/>
            <person name="Jaron S. K."/>
        </authorList>
    </citation>
    <scope>NUCLEOTIDE SEQUENCE</scope>
</reference>
<feature type="transmembrane region" description="Helical" evidence="5">
    <location>
        <begin position="143"/>
        <end position="164"/>
    </location>
</feature>
<evidence type="ECO:0000313" key="6">
    <source>
        <dbReference type="EMBL" id="CAG7818872.1"/>
    </source>
</evidence>
<organism evidence="6 7">
    <name type="scientific">Allacma fusca</name>
    <dbReference type="NCBI Taxonomy" id="39272"/>
    <lineage>
        <taxon>Eukaryota</taxon>
        <taxon>Metazoa</taxon>
        <taxon>Ecdysozoa</taxon>
        <taxon>Arthropoda</taxon>
        <taxon>Hexapoda</taxon>
        <taxon>Collembola</taxon>
        <taxon>Symphypleona</taxon>
        <taxon>Sminthuridae</taxon>
        <taxon>Allacma</taxon>
    </lineage>
</organism>
<feature type="transmembrane region" description="Helical" evidence="5">
    <location>
        <begin position="65"/>
        <end position="88"/>
    </location>
</feature>
<keyword evidence="3 5" id="KW-1133">Transmembrane helix</keyword>
<sequence length="210" mass="24190">SLAPASSRSKGYKKFMRYTCFGFGVPTVVVLIAISIDVACKDLEDTWVYKPLYGQDVCSVAKNSALYYVTLVNLVLYIINLIFSGLVVKTLCDFKQDTKEAASASSQKSRGRYTLYLKLFVIMGITWIFELIAWFAAGEDVKWYWSVFDVYNILHAVGIFWIFVCKVEIKDQLQEKYNILKQTWGTHEKNAYHLHRRGRDTRSSETKSEQ</sequence>
<protein>
    <submittedName>
        <fullName evidence="6">Uncharacterized protein</fullName>
    </submittedName>
</protein>
<feature type="transmembrane region" description="Helical" evidence="5">
    <location>
        <begin position="15"/>
        <end position="36"/>
    </location>
</feature>
<feature type="transmembrane region" description="Helical" evidence="5">
    <location>
        <begin position="115"/>
        <end position="137"/>
    </location>
</feature>
<dbReference type="EMBL" id="CAJVCH010432869">
    <property type="protein sequence ID" value="CAG7818872.1"/>
    <property type="molecule type" value="Genomic_DNA"/>
</dbReference>
<comment type="subcellular location">
    <subcellularLocation>
        <location evidence="1">Membrane</location>
        <topology evidence="1">Multi-pass membrane protein</topology>
    </subcellularLocation>
</comment>
<evidence type="ECO:0000256" key="5">
    <source>
        <dbReference type="SAM" id="Phobius"/>
    </source>
</evidence>
<accession>A0A8J2KLZ3</accession>
<dbReference type="InterPro" id="IPR000832">
    <property type="entry name" value="GPCR_2_secretin-like"/>
</dbReference>
<proteinExistence type="predicted"/>
<keyword evidence="2 5" id="KW-0812">Transmembrane</keyword>
<gene>
    <name evidence="6" type="ORF">AFUS01_LOCUS29350</name>
</gene>
<keyword evidence="7" id="KW-1185">Reference proteome</keyword>
<comment type="caution">
    <text evidence="6">The sequence shown here is derived from an EMBL/GenBank/DDBJ whole genome shotgun (WGS) entry which is preliminary data.</text>
</comment>
<dbReference type="PANTHER" id="PTHR47154:SF2">
    <property type="entry name" value="G-PROTEIN COUPLED RECEPTOR MTH-RELATED"/>
    <property type="match status" value="1"/>
</dbReference>
<dbReference type="AlphaFoldDB" id="A0A8J2KLZ3"/>